<gene>
    <name evidence="7" type="ORF">GN244_ATG15952</name>
</gene>
<comment type="subcellular location">
    <subcellularLocation>
        <location evidence="1 5">Secreted</location>
    </subcellularLocation>
</comment>
<evidence type="ECO:0000256" key="5">
    <source>
        <dbReference type="RuleBase" id="RU367124"/>
    </source>
</evidence>
<protein>
    <recommendedName>
        <fullName evidence="5">RxLR effector protein</fullName>
    </recommendedName>
</protein>
<name>A0A833SE58_PHYIN</name>
<evidence type="ECO:0000313" key="7">
    <source>
        <dbReference type="EMBL" id="KAF4032183.1"/>
    </source>
</evidence>
<accession>A0A833SE58</accession>
<comment type="similarity">
    <text evidence="2 5">Belongs to the RxLR effector family.</text>
</comment>
<evidence type="ECO:0000256" key="1">
    <source>
        <dbReference type="ARBA" id="ARBA00004613"/>
    </source>
</evidence>
<dbReference type="GO" id="GO:0005576">
    <property type="term" value="C:extracellular region"/>
    <property type="evidence" value="ECO:0007669"/>
    <property type="project" value="UniProtKB-SubCell"/>
</dbReference>
<comment type="caution">
    <text evidence="7">The sequence shown here is derived from an EMBL/GenBank/DDBJ whole genome shotgun (WGS) entry which is preliminary data.</text>
</comment>
<reference evidence="7" key="1">
    <citation type="submission" date="2020-04" db="EMBL/GenBank/DDBJ databases">
        <title>Hybrid Assembly of Korean Phytophthora infestans isolates.</title>
        <authorList>
            <person name="Prokchorchik M."/>
            <person name="Lee Y."/>
            <person name="Seo J."/>
            <person name="Cho J.-H."/>
            <person name="Park Y.-E."/>
            <person name="Jang D.-C."/>
            <person name="Im J.-S."/>
            <person name="Choi J.-G."/>
            <person name="Park H.-J."/>
            <person name="Lee G.-B."/>
            <person name="Lee Y.-G."/>
            <person name="Hong S.-Y."/>
            <person name="Cho K."/>
            <person name="Sohn K.H."/>
        </authorList>
    </citation>
    <scope>NUCLEOTIDE SEQUENCE</scope>
    <source>
        <strain evidence="7">KR_1_A1</strain>
    </source>
</reference>
<organism evidence="7 8">
    <name type="scientific">Phytophthora infestans</name>
    <name type="common">Potato late blight agent</name>
    <name type="synonym">Botrytis infestans</name>
    <dbReference type="NCBI Taxonomy" id="4787"/>
    <lineage>
        <taxon>Eukaryota</taxon>
        <taxon>Sar</taxon>
        <taxon>Stramenopiles</taxon>
        <taxon>Oomycota</taxon>
        <taxon>Peronosporomycetes</taxon>
        <taxon>Peronosporales</taxon>
        <taxon>Peronosporaceae</taxon>
        <taxon>Phytophthora</taxon>
    </lineage>
</organism>
<evidence type="ECO:0000256" key="2">
    <source>
        <dbReference type="ARBA" id="ARBA00010400"/>
    </source>
</evidence>
<comment type="function">
    <text evidence="5">Effector that suppresses plant defense responses during pathogen infection.</text>
</comment>
<dbReference type="EMBL" id="WSZM01000505">
    <property type="protein sequence ID" value="KAF4032183.1"/>
    <property type="molecule type" value="Genomic_DNA"/>
</dbReference>
<feature type="chain" id="PRO_5033108267" description="RxLR effector protein" evidence="5">
    <location>
        <begin position="21"/>
        <end position="162"/>
    </location>
</feature>
<proteinExistence type="inferred from homology"/>
<keyword evidence="3 5" id="KW-0964">Secreted</keyword>
<dbReference type="InterPro" id="IPR031825">
    <property type="entry name" value="RXLR"/>
</dbReference>
<evidence type="ECO:0000256" key="6">
    <source>
        <dbReference type="SAM" id="MobiDB-lite"/>
    </source>
</evidence>
<dbReference type="Pfam" id="PF16810">
    <property type="entry name" value="RXLR"/>
    <property type="match status" value="1"/>
</dbReference>
<dbReference type="AlphaFoldDB" id="A0A833SE58"/>
<dbReference type="Proteomes" id="UP000602510">
    <property type="component" value="Unassembled WGS sequence"/>
</dbReference>
<comment type="domain">
    <text evidence="5">The RxLR-dEER motif acts to carry the protein into the host cell cytoplasm through binding to cell surface phosphatidylinositol-3-phosphate.</text>
</comment>
<evidence type="ECO:0000313" key="8">
    <source>
        <dbReference type="Proteomes" id="UP000602510"/>
    </source>
</evidence>
<feature type="signal peptide" evidence="5">
    <location>
        <begin position="1"/>
        <end position="20"/>
    </location>
</feature>
<keyword evidence="4 5" id="KW-0732">Signal</keyword>
<evidence type="ECO:0000256" key="4">
    <source>
        <dbReference type="ARBA" id="ARBA00022729"/>
    </source>
</evidence>
<evidence type="ECO:0000256" key="3">
    <source>
        <dbReference type="ARBA" id="ARBA00022525"/>
    </source>
</evidence>
<sequence length="162" mass="19070">MRLSFILAATLTGLLACATASDSEKTIRISNEQVLSDRQLLDTVVNDNEKRFLRAYNDAEDDSEDPKNVKNTVDAKPADESEDSELSEEERFSLIQMSNQPRYYWWFQHEMTPRDVRRALGLRADSIKLVKRSIYRGYVKYYNKHCSYYENRKKDFCKAKEY</sequence>
<feature type="region of interest" description="Disordered" evidence="6">
    <location>
        <begin position="56"/>
        <end position="89"/>
    </location>
</feature>
<keyword evidence="8" id="KW-1185">Reference proteome</keyword>
<dbReference type="PROSITE" id="PS51257">
    <property type="entry name" value="PROKAR_LIPOPROTEIN"/>
    <property type="match status" value="1"/>
</dbReference>